<organism evidence="1 2">
    <name type="scientific">Hirundo rustica rustica</name>
    <dbReference type="NCBI Taxonomy" id="333673"/>
    <lineage>
        <taxon>Eukaryota</taxon>
        <taxon>Metazoa</taxon>
        <taxon>Chordata</taxon>
        <taxon>Craniata</taxon>
        <taxon>Vertebrata</taxon>
        <taxon>Euteleostomi</taxon>
        <taxon>Archelosauria</taxon>
        <taxon>Archosauria</taxon>
        <taxon>Dinosauria</taxon>
        <taxon>Saurischia</taxon>
        <taxon>Theropoda</taxon>
        <taxon>Coelurosauria</taxon>
        <taxon>Aves</taxon>
        <taxon>Neognathae</taxon>
        <taxon>Neoaves</taxon>
        <taxon>Telluraves</taxon>
        <taxon>Australaves</taxon>
        <taxon>Passeriformes</taxon>
        <taxon>Sylvioidea</taxon>
        <taxon>Hirundinidae</taxon>
        <taxon>Hirundo</taxon>
    </lineage>
</organism>
<dbReference type="EMBL" id="QRBI01000169">
    <property type="protein sequence ID" value="RMB97088.1"/>
    <property type="molecule type" value="Genomic_DNA"/>
</dbReference>
<proteinExistence type="predicted"/>
<evidence type="ECO:0000313" key="2">
    <source>
        <dbReference type="Proteomes" id="UP000269221"/>
    </source>
</evidence>
<comment type="caution">
    <text evidence="1">The sequence shown here is derived from an EMBL/GenBank/DDBJ whole genome shotgun (WGS) entry which is preliminary data.</text>
</comment>
<reference evidence="1 2" key="1">
    <citation type="submission" date="2018-07" db="EMBL/GenBank/DDBJ databases">
        <title>A high quality draft genome assembly of the barn swallow (H. rustica rustica).</title>
        <authorList>
            <person name="Formenti G."/>
            <person name="Chiara M."/>
            <person name="Poveda L."/>
            <person name="Francoijs K.-J."/>
            <person name="Bonisoli-Alquati A."/>
            <person name="Canova L."/>
            <person name="Gianfranceschi L."/>
            <person name="Horner D.S."/>
            <person name="Saino N."/>
        </authorList>
    </citation>
    <scope>NUCLEOTIDE SEQUENCE [LARGE SCALE GENOMIC DNA]</scope>
    <source>
        <strain evidence="1">Chelidonia</strain>
        <tissue evidence="1">Blood</tissue>
    </source>
</reference>
<dbReference type="AlphaFoldDB" id="A0A3M0J848"/>
<sequence>MTKRRATELVKGLESDEEGLRALGMFTLEKRKPRGDLVALYNCLKEGHVQVWVSLFWAASDPLQVEEESHKALETILDFDIVACDACLG</sequence>
<accession>A0A3M0J848</accession>
<gene>
    <name evidence="1" type="ORF">DUI87_26371</name>
</gene>
<dbReference type="STRING" id="333673.A0A3M0J848"/>
<dbReference type="Proteomes" id="UP000269221">
    <property type="component" value="Unassembled WGS sequence"/>
</dbReference>
<protein>
    <submittedName>
        <fullName evidence="1">Uncharacterized protein</fullName>
    </submittedName>
</protein>
<evidence type="ECO:0000313" key="1">
    <source>
        <dbReference type="EMBL" id="RMB97088.1"/>
    </source>
</evidence>
<name>A0A3M0J848_HIRRU</name>
<keyword evidence="2" id="KW-1185">Reference proteome</keyword>
<dbReference type="OrthoDB" id="276744at2759"/>